<dbReference type="Proteomes" id="UP000656732">
    <property type="component" value="Unassembled WGS sequence"/>
</dbReference>
<evidence type="ECO:0000256" key="1">
    <source>
        <dbReference type="SAM" id="Phobius"/>
    </source>
</evidence>
<gene>
    <name evidence="2" type="ORF">GCM10010280_57220</name>
</gene>
<accession>A0A918C2B2</accession>
<keyword evidence="1" id="KW-1133">Transmembrane helix</keyword>
<feature type="transmembrane region" description="Helical" evidence="1">
    <location>
        <begin position="34"/>
        <end position="57"/>
    </location>
</feature>
<keyword evidence="1" id="KW-0812">Transmembrane</keyword>
<comment type="caution">
    <text evidence="2">The sequence shown here is derived from an EMBL/GenBank/DDBJ whole genome shotgun (WGS) entry which is preliminary data.</text>
</comment>
<proteinExistence type="predicted"/>
<name>A0A918C2B2_9ACTN</name>
<keyword evidence="3" id="KW-1185">Reference proteome</keyword>
<keyword evidence="1" id="KW-0472">Membrane</keyword>
<sequence length="58" mass="5946">MSDHRSDDRTTTAAFEEQDLELGLQELEALEAPGWGTIGGISAGASVSALVSAAVVIT</sequence>
<dbReference type="RefSeq" id="WP_189560932.1">
    <property type="nucleotide sequence ID" value="NZ_BMTE01000013.1"/>
</dbReference>
<protein>
    <submittedName>
        <fullName evidence="2">Uncharacterized protein</fullName>
    </submittedName>
</protein>
<evidence type="ECO:0000313" key="3">
    <source>
        <dbReference type="Proteomes" id="UP000656732"/>
    </source>
</evidence>
<reference evidence="2" key="2">
    <citation type="submission" date="2020-09" db="EMBL/GenBank/DDBJ databases">
        <authorList>
            <person name="Sun Q."/>
            <person name="Ohkuma M."/>
        </authorList>
    </citation>
    <scope>NUCLEOTIDE SEQUENCE</scope>
    <source>
        <strain evidence="2">JCM 4403</strain>
    </source>
</reference>
<evidence type="ECO:0000313" key="2">
    <source>
        <dbReference type="EMBL" id="GGR01841.1"/>
    </source>
</evidence>
<dbReference type="NCBIfam" id="NF041808">
    <property type="entry name" value="daptide_123"/>
    <property type="match status" value="1"/>
</dbReference>
<reference evidence="2" key="1">
    <citation type="journal article" date="2014" name="Int. J. Syst. Evol. Microbiol.">
        <title>Complete genome sequence of Corynebacterium casei LMG S-19264T (=DSM 44701T), isolated from a smear-ripened cheese.</title>
        <authorList>
            <consortium name="US DOE Joint Genome Institute (JGI-PGF)"/>
            <person name="Walter F."/>
            <person name="Albersmeier A."/>
            <person name="Kalinowski J."/>
            <person name="Ruckert C."/>
        </authorList>
    </citation>
    <scope>NUCLEOTIDE SEQUENCE</scope>
    <source>
        <strain evidence="2">JCM 4403</strain>
    </source>
</reference>
<dbReference type="AlphaFoldDB" id="A0A918C2B2"/>
<dbReference type="EMBL" id="BMTU01000015">
    <property type="protein sequence ID" value="GGR01841.1"/>
    <property type="molecule type" value="Genomic_DNA"/>
</dbReference>
<organism evidence="2 3">
    <name type="scientific">Streptomyces pilosus</name>
    <dbReference type="NCBI Taxonomy" id="28893"/>
    <lineage>
        <taxon>Bacteria</taxon>
        <taxon>Bacillati</taxon>
        <taxon>Actinomycetota</taxon>
        <taxon>Actinomycetes</taxon>
        <taxon>Kitasatosporales</taxon>
        <taxon>Streptomycetaceae</taxon>
        <taxon>Streptomyces</taxon>
    </lineage>
</organism>